<comment type="caution">
    <text evidence="7">The sequence shown here is derived from an EMBL/GenBank/DDBJ whole genome shotgun (WGS) entry which is preliminary data.</text>
</comment>
<reference evidence="7" key="1">
    <citation type="journal article" date="2020" name="mSystems">
        <title>Genome- and Community-Level Interaction Insights into Carbon Utilization and Element Cycling Functions of Hydrothermarchaeota in Hydrothermal Sediment.</title>
        <authorList>
            <person name="Zhou Z."/>
            <person name="Liu Y."/>
            <person name="Xu W."/>
            <person name="Pan J."/>
            <person name="Luo Z.H."/>
            <person name="Li M."/>
        </authorList>
    </citation>
    <scope>NUCLEOTIDE SEQUENCE [LARGE SCALE GENOMIC DNA]</scope>
    <source>
        <strain evidence="7">SpSt-1056</strain>
    </source>
</reference>
<keyword evidence="2 5" id="KW-0812">Transmembrane</keyword>
<dbReference type="InterPro" id="IPR004837">
    <property type="entry name" value="NaCa_Exmemb"/>
</dbReference>
<organism evidence="7">
    <name type="scientific">Caldiarchaeum subterraneum</name>
    <dbReference type="NCBI Taxonomy" id="311458"/>
    <lineage>
        <taxon>Archaea</taxon>
        <taxon>Nitrososphaerota</taxon>
        <taxon>Candidatus Caldarchaeales</taxon>
        <taxon>Candidatus Caldarchaeaceae</taxon>
        <taxon>Candidatus Caldarchaeum</taxon>
    </lineage>
</organism>
<feature type="transmembrane region" description="Helical" evidence="5">
    <location>
        <begin position="6"/>
        <end position="27"/>
    </location>
</feature>
<proteinExistence type="predicted"/>
<feature type="transmembrane region" description="Helical" evidence="5">
    <location>
        <begin position="208"/>
        <end position="230"/>
    </location>
</feature>
<dbReference type="GO" id="GO:0055085">
    <property type="term" value="P:transmembrane transport"/>
    <property type="evidence" value="ECO:0007669"/>
    <property type="project" value="InterPro"/>
</dbReference>
<feature type="transmembrane region" description="Helical" evidence="5">
    <location>
        <begin position="72"/>
        <end position="96"/>
    </location>
</feature>
<dbReference type="Pfam" id="PF01699">
    <property type="entry name" value="Na_Ca_ex"/>
    <property type="match status" value="2"/>
</dbReference>
<dbReference type="Gene3D" id="1.20.1420.30">
    <property type="entry name" value="NCX, central ion-binding region"/>
    <property type="match status" value="1"/>
</dbReference>
<dbReference type="GO" id="GO:0016020">
    <property type="term" value="C:membrane"/>
    <property type="evidence" value="ECO:0007669"/>
    <property type="project" value="UniProtKB-SubCell"/>
</dbReference>
<feature type="transmembrane region" description="Helical" evidence="5">
    <location>
        <begin position="132"/>
        <end position="151"/>
    </location>
</feature>
<evidence type="ECO:0000256" key="5">
    <source>
        <dbReference type="SAM" id="Phobius"/>
    </source>
</evidence>
<protein>
    <recommendedName>
        <fullName evidence="6">Sodium/calcium exchanger membrane region domain-containing protein</fullName>
    </recommendedName>
</protein>
<feature type="transmembrane region" description="Helical" evidence="5">
    <location>
        <begin position="265"/>
        <end position="284"/>
    </location>
</feature>
<evidence type="ECO:0000259" key="6">
    <source>
        <dbReference type="Pfam" id="PF01699"/>
    </source>
</evidence>
<dbReference type="AlphaFoldDB" id="A0A7C5L7V8"/>
<feature type="transmembrane region" description="Helical" evidence="5">
    <location>
        <begin position="108"/>
        <end position="126"/>
    </location>
</feature>
<dbReference type="EMBL" id="DRWN01000035">
    <property type="protein sequence ID" value="HHK68502.1"/>
    <property type="molecule type" value="Genomic_DNA"/>
</dbReference>
<feature type="transmembrane region" description="Helical" evidence="5">
    <location>
        <begin position="237"/>
        <end position="259"/>
    </location>
</feature>
<feature type="domain" description="Sodium/calcium exchanger membrane region" evidence="6">
    <location>
        <begin position="179"/>
        <end position="307"/>
    </location>
</feature>
<evidence type="ECO:0000256" key="2">
    <source>
        <dbReference type="ARBA" id="ARBA00022692"/>
    </source>
</evidence>
<sequence>MTAEIAAGLAGSIATLLLSTVAFVDAVEVLSSRLKLTRFATGALIAAVLTALPETIIAILSPFQEKASASLVGMGSVLAAPSITVLVGAPLAALFWRGQTIHNGIAKNYLFFAVFITFAVVLAQLSLGSLKFATATVFILLYLYLARSIYLETGELMDVGRASFLERLLRMESKGAVLLQTAASTAGLLAGADLFLDVMSDSVNPFALTLFFSPLATCLEEVLVAFYWVVKNKTDIALSLLSGENMVQSTFVAGVGMAFTEWRLPSSSVTIAVIYALAAFFMAVLALKRKLRLAIAVAFLYPLYLLAAA</sequence>
<evidence type="ECO:0000313" key="7">
    <source>
        <dbReference type="EMBL" id="HHK68502.1"/>
    </source>
</evidence>
<evidence type="ECO:0000256" key="3">
    <source>
        <dbReference type="ARBA" id="ARBA00022989"/>
    </source>
</evidence>
<evidence type="ECO:0000256" key="4">
    <source>
        <dbReference type="ARBA" id="ARBA00023136"/>
    </source>
</evidence>
<feature type="transmembrane region" description="Helical" evidence="5">
    <location>
        <begin position="291"/>
        <end position="308"/>
    </location>
</feature>
<feature type="transmembrane region" description="Helical" evidence="5">
    <location>
        <begin position="39"/>
        <end position="60"/>
    </location>
</feature>
<evidence type="ECO:0000256" key="1">
    <source>
        <dbReference type="ARBA" id="ARBA00004141"/>
    </source>
</evidence>
<feature type="transmembrane region" description="Helical" evidence="5">
    <location>
        <begin position="177"/>
        <end position="196"/>
    </location>
</feature>
<keyword evidence="3 5" id="KW-1133">Transmembrane helix</keyword>
<accession>A0A7C5L7V8</accession>
<gene>
    <name evidence="7" type="ORF">ENM11_05035</name>
</gene>
<dbReference type="InterPro" id="IPR044880">
    <property type="entry name" value="NCX_ion-bd_dom_sf"/>
</dbReference>
<comment type="subcellular location">
    <subcellularLocation>
        <location evidence="1">Membrane</location>
        <topology evidence="1">Multi-pass membrane protein</topology>
    </subcellularLocation>
</comment>
<name>A0A7C5L7V8_CALS0</name>
<keyword evidence="4 5" id="KW-0472">Membrane</keyword>
<feature type="domain" description="Sodium/calcium exchanger membrane region" evidence="6">
    <location>
        <begin position="6"/>
        <end position="144"/>
    </location>
</feature>